<dbReference type="EnsemblMetazoa" id="tetur26g02828.1">
    <property type="protein sequence ID" value="tetur26g02828.1"/>
    <property type="gene ID" value="tetur26g02828"/>
</dbReference>
<reference evidence="2" key="1">
    <citation type="submission" date="2011-08" db="EMBL/GenBank/DDBJ databases">
        <authorList>
            <person name="Rombauts S."/>
        </authorList>
    </citation>
    <scope>NUCLEOTIDE SEQUENCE</scope>
    <source>
        <strain evidence="2">London</strain>
    </source>
</reference>
<evidence type="ECO:0000313" key="2">
    <source>
        <dbReference type="Proteomes" id="UP000015104"/>
    </source>
</evidence>
<sequence>MLDGYVTQKLPGFYPLIQFPWKFESFLAEAETQFIDVYKSIRFVSSAGFD</sequence>
<dbReference type="AlphaFoldDB" id="A0A158P5F3"/>
<keyword evidence="2" id="KW-1185">Reference proteome</keyword>
<proteinExistence type="predicted"/>
<organism evidence="1 2">
    <name type="scientific">Tetranychus urticae</name>
    <name type="common">Two-spotted spider mite</name>
    <dbReference type="NCBI Taxonomy" id="32264"/>
    <lineage>
        <taxon>Eukaryota</taxon>
        <taxon>Metazoa</taxon>
        <taxon>Ecdysozoa</taxon>
        <taxon>Arthropoda</taxon>
        <taxon>Chelicerata</taxon>
        <taxon>Arachnida</taxon>
        <taxon>Acari</taxon>
        <taxon>Acariformes</taxon>
        <taxon>Trombidiformes</taxon>
        <taxon>Prostigmata</taxon>
        <taxon>Eleutherengona</taxon>
        <taxon>Raphignathae</taxon>
        <taxon>Tetranychoidea</taxon>
        <taxon>Tetranychidae</taxon>
        <taxon>Tetranychus</taxon>
    </lineage>
</organism>
<dbReference type="EMBL" id="CAEY01000696">
    <property type="status" value="NOT_ANNOTATED_CDS"/>
    <property type="molecule type" value="Genomic_DNA"/>
</dbReference>
<accession>A0A158P5F3</accession>
<name>A0A158P5F3_TETUR</name>
<dbReference type="Proteomes" id="UP000015104">
    <property type="component" value="Unassembled WGS sequence"/>
</dbReference>
<protein>
    <submittedName>
        <fullName evidence="1">Uncharacterized protein</fullName>
    </submittedName>
</protein>
<reference evidence="1" key="2">
    <citation type="submission" date="2016-04" db="UniProtKB">
        <authorList>
            <consortium name="EnsemblMetazoa"/>
        </authorList>
    </citation>
    <scope>IDENTIFICATION</scope>
</reference>
<evidence type="ECO:0000313" key="1">
    <source>
        <dbReference type="EnsemblMetazoa" id="tetur26g02828.1"/>
    </source>
</evidence>